<reference evidence="3 4" key="2">
    <citation type="submission" date="2020-05" db="EMBL/GenBank/DDBJ databases">
        <authorList>
            <person name="Campoy J."/>
            <person name="Schneeberger K."/>
            <person name="Spophaly S."/>
        </authorList>
    </citation>
    <scope>NUCLEOTIDE SEQUENCE [LARGE SCALE GENOMIC DNA]</scope>
    <source>
        <strain evidence="3">PruArmRojPasFocal</strain>
    </source>
</reference>
<evidence type="ECO:0000313" key="2">
    <source>
        <dbReference type="EMBL" id="CAB4289117.1"/>
    </source>
</evidence>
<dbReference type="EMBL" id="CAEKDK010000008">
    <property type="protein sequence ID" value="CAB4289117.1"/>
    <property type="molecule type" value="Genomic_DNA"/>
</dbReference>
<keyword evidence="5" id="KW-1185">Reference proteome</keyword>
<evidence type="ECO:0000313" key="5">
    <source>
        <dbReference type="Proteomes" id="UP000507245"/>
    </source>
</evidence>
<dbReference type="EMBL" id="CAEKKB010000008">
    <property type="protein sequence ID" value="CAB4319479.1"/>
    <property type="molecule type" value="Genomic_DNA"/>
</dbReference>
<dbReference type="OrthoDB" id="10575731at2759"/>
<proteinExistence type="predicted"/>
<protein>
    <submittedName>
        <fullName evidence="3">Uncharacterized protein</fullName>
    </submittedName>
</protein>
<dbReference type="Proteomes" id="UP000507222">
    <property type="component" value="Unassembled WGS sequence"/>
</dbReference>
<gene>
    <name evidence="2" type="ORF">CURHAP_LOCUS47501</name>
    <name evidence="3" type="ORF">ORAREDHAP_LOCUS46809</name>
</gene>
<dbReference type="Proteomes" id="UP000507245">
    <property type="component" value="Unassembled WGS sequence"/>
</dbReference>
<evidence type="ECO:0000313" key="4">
    <source>
        <dbReference type="Proteomes" id="UP000507222"/>
    </source>
</evidence>
<name>A0A6J5Y0M1_PRUAR</name>
<sequence>MRETWTRGRSVSILFATRRMGAIDVRAEGTTSLLKTSVEKEHDDQKSLDDAVEAQPHCPHRNPRSSETLI</sequence>
<feature type="compositionally biased region" description="Basic and acidic residues" evidence="1">
    <location>
        <begin position="37"/>
        <end position="49"/>
    </location>
</feature>
<feature type="region of interest" description="Disordered" evidence="1">
    <location>
        <begin position="35"/>
        <end position="70"/>
    </location>
</feature>
<evidence type="ECO:0000256" key="1">
    <source>
        <dbReference type="SAM" id="MobiDB-lite"/>
    </source>
</evidence>
<reference evidence="5" key="1">
    <citation type="journal article" date="2020" name="Genome Biol.">
        <title>Gamete binning: chromosome-level and haplotype-resolved genome assembly enabled by high-throughput single-cell sequencing of gamete genomes.</title>
        <authorList>
            <person name="Campoy J.A."/>
            <person name="Sun H."/>
            <person name="Goel M."/>
            <person name="Jiao W.-B."/>
            <person name="Folz-Donahue K."/>
            <person name="Wang N."/>
            <person name="Rubio M."/>
            <person name="Liu C."/>
            <person name="Kukat C."/>
            <person name="Ruiz D."/>
            <person name="Huettel B."/>
            <person name="Schneeberger K."/>
        </authorList>
    </citation>
    <scope>NUCLEOTIDE SEQUENCE [LARGE SCALE GENOMIC DNA]</scope>
    <source>
        <strain evidence="5">cv. Rojo Pasion</strain>
    </source>
</reference>
<evidence type="ECO:0000313" key="3">
    <source>
        <dbReference type="EMBL" id="CAB4319479.1"/>
    </source>
</evidence>
<organism evidence="3 5">
    <name type="scientific">Prunus armeniaca</name>
    <name type="common">Apricot</name>
    <name type="synonym">Armeniaca vulgaris</name>
    <dbReference type="NCBI Taxonomy" id="36596"/>
    <lineage>
        <taxon>Eukaryota</taxon>
        <taxon>Viridiplantae</taxon>
        <taxon>Streptophyta</taxon>
        <taxon>Embryophyta</taxon>
        <taxon>Tracheophyta</taxon>
        <taxon>Spermatophyta</taxon>
        <taxon>Magnoliopsida</taxon>
        <taxon>eudicotyledons</taxon>
        <taxon>Gunneridae</taxon>
        <taxon>Pentapetalae</taxon>
        <taxon>rosids</taxon>
        <taxon>fabids</taxon>
        <taxon>Rosales</taxon>
        <taxon>Rosaceae</taxon>
        <taxon>Amygdaloideae</taxon>
        <taxon>Amygdaleae</taxon>
        <taxon>Prunus</taxon>
    </lineage>
</organism>
<accession>A0A6J5Y0M1</accession>
<dbReference type="AlphaFoldDB" id="A0A6J5Y0M1"/>